<name>A0AAV9EC88_ACOCL</name>
<dbReference type="AlphaFoldDB" id="A0AAV9EC88"/>
<dbReference type="PROSITE" id="PS51775">
    <property type="entry name" value="GTD_BINDING"/>
    <property type="match status" value="1"/>
</dbReference>
<keyword evidence="4 7" id="KW-0472">Membrane</keyword>
<comment type="subcellular location">
    <subcellularLocation>
        <location evidence="1">Membrane</location>
    </subcellularLocation>
</comment>
<keyword evidence="10" id="KW-1185">Reference proteome</keyword>
<keyword evidence="5" id="KW-0175">Coiled coil</keyword>
<evidence type="ECO:0000256" key="7">
    <source>
        <dbReference type="SAM" id="Phobius"/>
    </source>
</evidence>
<evidence type="ECO:0000259" key="8">
    <source>
        <dbReference type="PROSITE" id="PS51775"/>
    </source>
</evidence>
<feature type="transmembrane region" description="Helical" evidence="7">
    <location>
        <begin position="344"/>
        <end position="364"/>
    </location>
</feature>
<evidence type="ECO:0000313" key="9">
    <source>
        <dbReference type="EMBL" id="KAK1310816.1"/>
    </source>
</evidence>
<reference evidence="9" key="2">
    <citation type="submission" date="2023-06" db="EMBL/GenBank/DDBJ databases">
        <authorList>
            <person name="Ma L."/>
            <person name="Liu K.-W."/>
            <person name="Li Z."/>
            <person name="Hsiao Y.-Y."/>
            <person name="Qi Y."/>
            <person name="Fu T."/>
            <person name="Tang G."/>
            <person name="Zhang D."/>
            <person name="Sun W.-H."/>
            <person name="Liu D.-K."/>
            <person name="Li Y."/>
            <person name="Chen G.-Z."/>
            <person name="Liu X.-D."/>
            <person name="Liao X.-Y."/>
            <person name="Jiang Y.-T."/>
            <person name="Yu X."/>
            <person name="Hao Y."/>
            <person name="Huang J."/>
            <person name="Zhao X.-W."/>
            <person name="Ke S."/>
            <person name="Chen Y.-Y."/>
            <person name="Wu W.-L."/>
            <person name="Hsu J.-L."/>
            <person name="Lin Y.-F."/>
            <person name="Huang M.-D."/>
            <person name="Li C.-Y."/>
            <person name="Huang L."/>
            <person name="Wang Z.-W."/>
            <person name="Zhao X."/>
            <person name="Zhong W.-Y."/>
            <person name="Peng D.-H."/>
            <person name="Ahmad S."/>
            <person name="Lan S."/>
            <person name="Zhang J.-S."/>
            <person name="Tsai W.-C."/>
            <person name="Van De Peer Y."/>
            <person name="Liu Z.-J."/>
        </authorList>
    </citation>
    <scope>NUCLEOTIDE SEQUENCE</scope>
    <source>
        <strain evidence="9">CP</strain>
        <tissue evidence="9">Leaves</tissue>
    </source>
</reference>
<proteinExistence type="predicted"/>
<keyword evidence="3 7" id="KW-1133">Transmembrane helix</keyword>
<evidence type="ECO:0000256" key="6">
    <source>
        <dbReference type="SAM" id="MobiDB-lite"/>
    </source>
</evidence>
<protein>
    <recommendedName>
        <fullName evidence="8">GTD-binding domain-containing protein</fullName>
    </recommendedName>
</protein>
<reference evidence="9" key="1">
    <citation type="journal article" date="2023" name="Nat. Commun.">
        <title>Diploid and tetraploid genomes of Acorus and the evolution of monocots.</title>
        <authorList>
            <person name="Ma L."/>
            <person name="Liu K.W."/>
            <person name="Li Z."/>
            <person name="Hsiao Y.Y."/>
            <person name="Qi Y."/>
            <person name="Fu T."/>
            <person name="Tang G.D."/>
            <person name="Zhang D."/>
            <person name="Sun W.H."/>
            <person name="Liu D.K."/>
            <person name="Li Y."/>
            <person name="Chen G.Z."/>
            <person name="Liu X.D."/>
            <person name="Liao X.Y."/>
            <person name="Jiang Y.T."/>
            <person name="Yu X."/>
            <person name="Hao Y."/>
            <person name="Huang J."/>
            <person name="Zhao X.W."/>
            <person name="Ke S."/>
            <person name="Chen Y.Y."/>
            <person name="Wu W.L."/>
            <person name="Hsu J.L."/>
            <person name="Lin Y.F."/>
            <person name="Huang M.D."/>
            <person name="Li C.Y."/>
            <person name="Huang L."/>
            <person name="Wang Z.W."/>
            <person name="Zhao X."/>
            <person name="Zhong W.Y."/>
            <person name="Peng D.H."/>
            <person name="Ahmad S."/>
            <person name="Lan S."/>
            <person name="Zhang J.S."/>
            <person name="Tsai W.C."/>
            <person name="Van de Peer Y."/>
            <person name="Liu Z.J."/>
        </authorList>
    </citation>
    <scope>NUCLEOTIDE SEQUENCE</scope>
    <source>
        <strain evidence="9">CP</strain>
    </source>
</reference>
<evidence type="ECO:0000256" key="3">
    <source>
        <dbReference type="ARBA" id="ARBA00022989"/>
    </source>
</evidence>
<feature type="compositionally biased region" description="Low complexity" evidence="6">
    <location>
        <begin position="17"/>
        <end position="27"/>
    </location>
</feature>
<dbReference type="GO" id="GO:0016020">
    <property type="term" value="C:membrane"/>
    <property type="evidence" value="ECO:0007669"/>
    <property type="project" value="UniProtKB-SubCell"/>
</dbReference>
<feature type="compositionally biased region" description="Pro residues" evidence="6">
    <location>
        <begin position="1"/>
        <end position="10"/>
    </location>
</feature>
<comment type="caution">
    <text evidence="9">The sequence shown here is derived from an EMBL/GenBank/DDBJ whole genome shotgun (WGS) entry which is preliminary data.</text>
</comment>
<dbReference type="Proteomes" id="UP001180020">
    <property type="component" value="Unassembled WGS sequence"/>
</dbReference>
<feature type="region of interest" description="Disordered" evidence="6">
    <location>
        <begin position="1"/>
        <end position="43"/>
    </location>
</feature>
<evidence type="ECO:0000313" key="10">
    <source>
        <dbReference type="Proteomes" id="UP001180020"/>
    </source>
</evidence>
<dbReference type="PANTHER" id="PTHR31422:SF0">
    <property type="entry name" value="MYOSIN-BINDING PROTEIN 7"/>
    <property type="match status" value="1"/>
</dbReference>
<sequence>MDSDFPPLPPTDDSRRCCSSSASSPDRPTNRSVKRKLDEDVAPPSMIARVETENEVAALRETVSSQQQTIQDLYTELEEERSAASTAASEAMSMILRLQREKAEAVMDARQFRRYAEEKIAHDQRELLAVEDLLYKREQAIYSLNCEIRAYKHRMMSFGVTEIEAEGGDYPPLKASPDLEKYPDLGEEELQGLEDIEFRIYQLEKSPSFVMEKGVIGQSPKHNRKFSVESLRGLEDYESNGGDEASSVDRVCTIDSVEVAPKPAMVVCEEEPVRVEGGDQVGEEDIKKLYMRLQALEADRESMKQVIVSMRTDRAQLILLREIAQQLCKDMSREKEPVMKRPTLPVGGFSFLAMFKWIGSLVLWRKKSRISKYMFGSSKDEGLLLLLERSPHLRQWRCITRRQ</sequence>
<feature type="coiled-coil region" evidence="5">
    <location>
        <begin position="286"/>
        <end position="313"/>
    </location>
</feature>
<feature type="domain" description="GTD-binding" evidence="8">
    <location>
        <begin position="54"/>
        <end position="152"/>
    </location>
</feature>
<evidence type="ECO:0000256" key="1">
    <source>
        <dbReference type="ARBA" id="ARBA00004370"/>
    </source>
</evidence>
<gene>
    <name evidence="9" type="ORF">QJS10_CPA08g00048</name>
</gene>
<dbReference type="GO" id="GO:0080115">
    <property type="term" value="F:myosin XI tail binding"/>
    <property type="evidence" value="ECO:0007669"/>
    <property type="project" value="UniProtKB-ARBA"/>
</dbReference>
<organism evidence="9 10">
    <name type="scientific">Acorus calamus</name>
    <name type="common">Sweet flag</name>
    <dbReference type="NCBI Taxonomy" id="4465"/>
    <lineage>
        <taxon>Eukaryota</taxon>
        <taxon>Viridiplantae</taxon>
        <taxon>Streptophyta</taxon>
        <taxon>Embryophyta</taxon>
        <taxon>Tracheophyta</taxon>
        <taxon>Spermatophyta</taxon>
        <taxon>Magnoliopsida</taxon>
        <taxon>Liliopsida</taxon>
        <taxon>Acoraceae</taxon>
        <taxon>Acorus</taxon>
    </lineage>
</organism>
<evidence type="ECO:0000256" key="4">
    <source>
        <dbReference type="ARBA" id="ARBA00023136"/>
    </source>
</evidence>
<evidence type="ECO:0000256" key="5">
    <source>
        <dbReference type="SAM" id="Coils"/>
    </source>
</evidence>
<dbReference type="Pfam" id="PF04576">
    <property type="entry name" value="Zein-binding"/>
    <property type="match status" value="1"/>
</dbReference>
<evidence type="ECO:0000256" key="2">
    <source>
        <dbReference type="ARBA" id="ARBA00022692"/>
    </source>
</evidence>
<dbReference type="PANTHER" id="PTHR31422">
    <property type="entry name" value="BNAANNG28530D PROTEIN"/>
    <property type="match status" value="1"/>
</dbReference>
<keyword evidence="2 7" id="KW-0812">Transmembrane</keyword>
<dbReference type="EMBL" id="JAUJYO010000008">
    <property type="protein sequence ID" value="KAK1310816.1"/>
    <property type="molecule type" value="Genomic_DNA"/>
</dbReference>
<accession>A0AAV9EC88</accession>
<dbReference type="InterPro" id="IPR007656">
    <property type="entry name" value="GTD-bd"/>
</dbReference>